<dbReference type="Gene3D" id="3.40.30.10">
    <property type="entry name" value="Glutaredoxin"/>
    <property type="match status" value="1"/>
</dbReference>
<gene>
    <name evidence="6" type="ORF">P43SY_006818</name>
</gene>
<dbReference type="PANTHER" id="PTHR45694:SF18">
    <property type="entry name" value="GLUTAREDOXIN-1-RELATED"/>
    <property type="match status" value="1"/>
</dbReference>
<proteinExistence type="predicted"/>
<dbReference type="EMBL" id="JAKCXM010000099">
    <property type="protein sequence ID" value="KAJ0402579.1"/>
    <property type="molecule type" value="Genomic_DNA"/>
</dbReference>
<evidence type="ECO:0000313" key="6">
    <source>
        <dbReference type="EMBL" id="KAJ0402579.1"/>
    </source>
</evidence>
<sequence length="125" mass="13822">MWGLRAATMAVRRSAVSRAGAMRAVHVEATKSSVQAAIKSEKVLVFSKTYCPYCARVKALFEDLDVDHEVVELDERPDGSDIQEILLSLTKQRTVPNVFIKGQHVGGCDAVTELYAQKKLQAMLE</sequence>
<evidence type="ECO:0000256" key="2">
    <source>
        <dbReference type="ARBA" id="ARBA00022982"/>
    </source>
</evidence>
<accession>A0AAD5LIY0</accession>
<dbReference type="PRINTS" id="PR00160">
    <property type="entry name" value="GLUTAREDOXIN"/>
</dbReference>
<dbReference type="PANTHER" id="PTHR45694">
    <property type="entry name" value="GLUTAREDOXIN 2"/>
    <property type="match status" value="1"/>
</dbReference>
<dbReference type="PROSITE" id="PS51354">
    <property type="entry name" value="GLUTAREDOXIN_2"/>
    <property type="match status" value="1"/>
</dbReference>
<dbReference type="InterPro" id="IPR011899">
    <property type="entry name" value="Glutaredoxin_euk/vir"/>
</dbReference>
<dbReference type="AlphaFoldDB" id="A0AAD5LIY0"/>
<dbReference type="GO" id="GO:0015038">
    <property type="term" value="F:glutathione disulfide oxidoreductase activity"/>
    <property type="evidence" value="ECO:0007669"/>
    <property type="project" value="TreeGrafter"/>
</dbReference>
<evidence type="ECO:0000256" key="4">
    <source>
        <dbReference type="ARBA" id="ARBA00023284"/>
    </source>
</evidence>
<organism evidence="6 7">
    <name type="scientific">Pythium insidiosum</name>
    <name type="common">Pythiosis disease agent</name>
    <dbReference type="NCBI Taxonomy" id="114742"/>
    <lineage>
        <taxon>Eukaryota</taxon>
        <taxon>Sar</taxon>
        <taxon>Stramenopiles</taxon>
        <taxon>Oomycota</taxon>
        <taxon>Peronosporomycetes</taxon>
        <taxon>Pythiales</taxon>
        <taxon>Pythiaceae</taxon>
        <taxon>Pythium</taxon>
    </lineage>
</organism>
<evidence type="ECO:0000313" key="7">
    <source>
        <dbReference type="Proteomes" id="UP001209570"/>
    </source>
</evidence>
<keyword evidence="4" id="KW-0676">Redox-active center</keyword>
<evidence type="ECO:0000256" key="3">
    <source>
        <dbReference type="ARBA" id="ARBA00023157"/>
    </source>
</evidence>
<feature type="domain" description="Glutaredoxin" evidence="5">
    <location>
        <begin position="43"/>
        <end position="105"/>
    </location>
</feature>
<dbReference type="NCBIfam" id="TIGR02180">
    <property type="entry name" value="GRX_euk"/>
    <property type="match status" value="1"/>
</dbReference>
<dbReference type="CDD" id="cd03419">
    <property type="entry name" value="GRX_GRXh_1_2_like"/>
    <property type="match status" value="1"/>
</dbReference>
<dbReference type="SUPFAM" id="SSF52833">
    <property type="entry name" value="Thioredoxin-like"/>
    <property type="match status" value="1"/>
</dbReference>
<reference evidence="6" key="1">
    <citation type="submission" date="2021-12" db="EMBL/GenBank/DDBJ databases">
        <title>Prjna785345.</title>
        <authorList>
            <person name="Rujirawat T."/>
            <person name="Krajaejun T."/>
        </authorList>
    </citation>
    <scope>NUCLEOTIDE SEQUENCE</scope>
    <source>
        <strain evidence="6">Pi057C3</strain>
    </source>
</reference>
<keyword evidence="1" id="KW-0813">Transport</keyword>
<keyword evidence="2" id="KW-0249">Electron transport</keyword>
<evidence type="ECO:0000256" key="1">
    <source>
        <dbReference type="ARBA" id="ARBA00022448"/>
    </source>
</evidence>
<evidence type="ECO:0000259" key="5">
    <source>
        <dbReference type="Pfam" id="PF00462"/>
    </source>
</evidence>
<dbReference type="InterPro" id="IPR014025">
    <property type="entry name" value="Glutaredoxin_subgr"/>
</dbReference>
<keyword evidence="3" id="KW-1015">Disulfide bond</keyword>
<keyword evidence="7" id="KW-1185">Reference proteome</keyword>
<dbReference type="FunFam" id="3.40.30.10:FF:000093">
    <property type="entry name" value="Glutaredoxin 2"/>
    <property type="match status" value="1"/>
</dbReference>
<name>A0AAD5LIY0_PYTIN</name>
<protein>
    <recommendedName>
        <fullName evidence="5">Glutaredoxin domain-containing protein</fullName>
    </recommendedName>
</protein>
<dbReference type="InterPro" id="IPR011767">
    <property type="entry name" value="GLR_AS"/>
</dbReference>
<dbReference type="PROSITE" id="PS00195">
    <property type="entry name" value="GLUTAREDOXIN_1"/>
    <property type="match status" value="1"/>
</dbReference>
<dbReference type="Proteomes" id="UP001209570">
    <property type="component" value="Unassembled WGS sequence"/>
</dbReference>
<dbReference type="GO" id="GO:0005737">
    <property type="term" value="C:cytoplasm"/>
    <property type="evidence" value="ECO:0007669"/>
    <property type="project" value="TreeGrafter"/>
</dbReference>
<dbReference type="InterPro" id="IPR036249">
    <property type="entry name" value="Thioredoxin-like_sf"/>
</dbReference>
<dbReference type="InterPro" id="IPR002109">
    <property type="entry name" value="Glutaredoxin"/>
</dbReference>
<dbReference type="Pfam" id="PF00462">
    <property type="entry name" value="Glutaredoxin"/>
    <property type="match status" value="1"/>
</dbReference>
<comment type="caution">
    <text evidence="6">The sequence shown here is derived from an EMBL/GenBank/DDBJ whole genome shotgun (WGS) entry which is preliminary data.</text>
</comment>
<dbReference type="GO" id="GO:0034599">
    <property type="term" value="P:cellular response to oxidative stress"/>
    <property type="evidence" value="ECO:0007669"/>
    <property type="project" value="TreeGrafter"/>
</dbReference>